<feature type="compositionally biased region" description="Polar residues" evidence="5">
    <location>
        <begin position="1576"/>
        <end position="1596"/>
    </location>
</feature>
<evidence type="ECO:0000313" key="8">
    <source>
        <dbReference type="Ensembl" id="ENSAPEP00000007405.1"/>
    </source>
</evidence>
<evidence type="ECO:0000256" key="3">
    <source>
        <dbReference type="ARBA" id="ARBA00023157"/>
    </source>
</evidence>
<feature type="region of interest" description="Disordered" evidence="5">
    <location>
        <begin position="1290"/>
        <end position="1668"/>
    </location>
</feature>
<dbReference type="InterPro" id="IPR002181">
    <property type="entry name" value="Fibrinogen_a/b/g_C_dom"/>
</dbReference>
<feature type="compositionally biased region" description="Polar residues" evidence="5">
    <location>
        <begin position="866"/>
        <end position="880"/>
    </location>
</feature>
<dbReference type="PANTHER" id="PTHR47221:SF5">
    <property type="entry name" value="FIBRINOGEN C-TERMINAL DOMAIN-CONTAINING PROTEIN"/>
    <property type="match status" value="1"/>
</dbReference>
<dbReference type="Pfam" id="PF00147">
    <property type="entry name" value="Fibrinogen_C"/>
    <property type="match status" value="1"/>
</dbReference>
<feature type="compositionally biased region" description="Basic and acidic residues" evidence="5">
    <location>
        <begin position="145"/>
        <end position="219"/>
    </location>
</feature>
<feature type="region of interest" description="Disordered" evidence="5">
    <location>
        <begin position="454"/>
        <end position="1275"/>
    </location>
</feature>
<feature type="compositionally biased region" description="Polar residues" evidence="5">
    <location>
        <begin position="730"/>
        <end position="739"/>
    </location>
</feature>
<feature type="compositionally biased region" description="Polar residues" evidence="5">
    <location>
        <begin position="786"/>
        <end position="800"/>
    </location>
</feature>
<keyword evidence="4" id="KW-0325">Glycoprotein</keyword>
<feature type="compositionally biased region" description="Basic and acidic residues" evidence="5">
    <location>
        <begin position="1755"/>
        <end position="1771"/>
    </location>
</feature>
<dbReference type="Gene3D" id="3.90.215.10">
    <property type="entry name" value="Gamma Fibrinogen, chain A, domain 1"/>
    <property type="match status" value="1"/>
</dbReference>
<dbReference type="SUPFAM" id="SSF56496">
    <property type="entry name" value="Fibrinogen C-terminal domain-like"/>
    <property type="match status" value="1"/>
</dbReference>
<evidence type="ECO:0000256" key="6">
    <source>
        <dbReference type="SAM" id="SignalP"/>
    </source>
</evidence>
<keyword evidence="6" id="KW-0732">Signal</keyword>
<feature type="compositionally biased region" description="Polar residues" evidence="5">
    <location>
        <begin position="1185"/>
        <end position="1210"/>
    </location>
</feature>
<feature type="compositionally biased region" description="Basic and acidic residues" evidence="5">
    <location>
        <begin position="1399"/>
        <end position="1411"/>
    </location>
</feature>
<feature type="compositionally biased region" description="Polar residues" evidence="5">
    <location>
        <begin position="1533"/>
        <end position="1554"/>
    </location>
</feature>
<dbReference type="GO" id="GO:0034116">
    <property type="term" value="P:positive regulation of heterotypic cell-cell adhesion"/>
    <property type="evidence" value="ECO:0007669"/>
    <property type="project" value="TreeGrafter"/>
</dbReference>
<feature type="compositionally biased region" description="Basic and acidic residues" evidence="5">
    <location>
        <begin position="229"/>
        <end position="256"/>
    </location>
</feature>
<feature type="compositionally biased region" description="Polar residues" evidence="5">
    <location>
        <begin position="1360"/>
        <end position="1371"/>
    </location>
</feature>
<feature type="compositionally biased region" description="Polar residues" evidence="5">
    <location>
        <begin position="1609"/>
        <end position="1638"/>
    </location>
</feature>
<dbReference type="GO" id="GO:0042730">
    <property type="term" value="P:fibrinolysis"/>
    <property type="evidence" value="ECO:0007669"/>
    <property type="project" value="TreeGrafter"/>
</dbReference>
<dbReference type="PROSITE" id="PS51406">
    <property type="entry name" value="FIBRINOGEN_C_2"/>
    <property type="match status" value="1"/>
</dbReference>
<keyword evidence="2" id="KW-0964">Secreted</keyword>
<dbReference type="InterPro" id="IPR036056">
    <property type="entry name" value="Fibrinogen-like_C"/>
</dbReference>
<feature type="compositionally biased region" description="Basic and acidic residues" evidence="5">
    <location>
        <begin position="286"/>
        <end position="380"/>
    </location>
</feature>
<feature type="compositionally biased region" description="Low complexity" evidence="5">
    <location>
        <begin position="1704"/>
        <end position="1724"/>
    </location>
</feature>
<evidence type="ECO:0000256" key="1">
    <source>
        <dbReference type="ARBA" id="ARBA00004613"/>
    </source>
</evidence>
<name>A0A3P8S5Y7_AMPPE</name>
<dbReference type="GO" id="GO:0005201">
    <property type="term" value="F:extracellular matrix structural constituent"/>
    <property type="evidence" value="ECO:0007669"/>
    <property type="project" value="TreeGrafter"/>
</dbReference>
<feature type="signal peptide" evidence="6">
    <location>
        <begin position="1"/>
        <end position="24"/>
    </location>
</feature>
<dbReference type="Ensembl" id="ENSAPET00000007622.1">
    <property type="protein sequence ID" value="ENSAPEP00000007405.1"/>
    <property type="gene ID" value="ENSAPEG00000005358.1"/>
</dbReference>
<reference evidence="8" key="3">
    <citation type="submission" date="2025-09" db="UniProtKB">
        <authorList>
            <consortium name="Ensembl"/>
        </authorList>
    </citation>
    <scope>IDENTIFICATION</scope>
</reference>
<evidence type="ECO:0000313" key="9">
    <source>
        <dbReference type="Proteomes" id="UP000265080"/>
    </source>
</evidence>
<feature type="compositionally biased region" description="Polar residues" evidence="5">
    <location>
        <begin position="1131"/>
        <end position="1142"/>
    </location>
</feature>
<feature type="compositionally biased region" description="Polar residues" evidence="5">
    <location>
        <begin position="477"/>
        <end position="505"/>
    </location>
</feature>
<dbReference type="STRING" id="161767.ENSAPEP00000007405"/>
<feature type="compositionally biased region" description="Polar residues" evidence="5">
    <location>
        <begin position="889"/>
        <end position="905"/>
    </location>
</feature>
<feature type="region of interest" description="Disordered" evidence="5">
    <location>
        <begin position="145"/>
        <end position="391"/>
    </location>
</feature>
<evidence type="ECO:0000256" key="5">
    <source>
        <dbReference type="SAM" id="MobiDB-lite"/>
    </source>
</evidence>
<dbReference type="GO" id="GO:0072377">
    <property type="term" value="P:blood coagulation, common pathway"/>
    <property type="evidence" value="ECO:0007669"/>
    <property type="project" value="TreeGrafter"/>
</dbReference>
<dbReference type="GO" id="GO:0005577">
    <property type="term" value="C:fibrinogen complex"/>
    <property type="evidence" value="ECO:0007669"/>
    <property type="project" value="TreeGrafter"/>
</dbReference>
<reference evidence="8" key="2">
    <citation type="submission" date="2025-08" db="UniProtKB">
        <authorList>
            <consortium name="Ensembl"/>
        </authorList>
    </citation>
    <scope>IDENTIFICATION</scope>
</reference>
<dbReference type="InterPro" id="IPR014716">
    <property type="entry name" value="Fibrinogen_a/b/g_C_1"/>
</dbReference>
<dbReference type="GO" id="GO:0030674">
    <property type="term" value="F:protein-macromolecule adaptor activity"/>
    <property type="evidence" value="ECO:0007669"/>
    <property type="project" value="TreeGrafter"/>
</dbReference>
<feature type="compositionally biased region" description="Polar residues" evidence="5">
    <location>
        <begin position="684"/>
        <end position="702"/>
    </location>
</feature>
<feature type="compositionally biased region" description="Polar residues" evidence="5">
    <location>
        <begin position="1068"/>
        <end position="1085"/>
    </location>
</feature>
<evidence type="ECO:0000256" key="2">
    <source>
        <dbReference type="ARBA" id="ARBA00022525"/>
    </source>
</evidence>
<feature type="region of interest" description="Disordered" evidence="5">
    <location>
        <begin position="1681"/>
        <end position="1724"/>
    </location>
</feature>
<feature type="compositionally biased region" description="Basic and acidic residues" evidence="5">
    <location>
        <begin position="1316"/>
        <end position="1330"/>
    </location>
</feature>
<feature type="compositionally biased region" description="Basic and acidic residues" evidence="5">
    <location>
        <begin position="560"/>
        <end position="592"/>
    </location>
</feature>
<feature type="compositionally biased region" description="Basic and acidic residues" evidence="5">
    <location>
        <begin position="802"/>
        <end position="819"/>
    </location>
</feature>
<proteinExistence type="predicted"/>
<dbReference type="SMART" id="SM00186">
    <property type="entry name" value="FBG"/>
    <property type="match status" value="1"/>
</dbReference>
<feature type="compositionally biased region" description="Polar residues" evidence="5">
    <location>
        <begin position="381"/>
        <end position="391"/>
    </location>
</feature>
<sequence length="2014" mass="225412">MRLTALWVCGTLLAFSSLSWITAGSDEGLLLGDKGFGPCAATLRPDGPCSQDEGSCPYLFSLPPLTVHLPQQLGELEKIMEDLQKLKDSVDQLRELCADCTVSQTERECGRQREHEKLSEGKDGCEDKRNWMNERLQENDRDFRQEFGTDTVKVEKTEGEGDSENRFFLEEKERGKWEPERESDKGVIKENEKERTRTGVAEKDGKSQTEGAKAKEKLGQTKVPTAGGNEKKVAVTREKGADKNTRERETDEKKENAGIQNQKQYQEDKLESEKERKMQPPVWQGETKETEKNIQTEASDKIKMSEDHGVHTKKEQEQHEDERKREMEKGIKVEQNIEKQKQTESIRRTEKEMTIKEGEVEEKGRKTGKEIKTEKEKTENVQRNSDGELSSNKAIERTDFVSISPTPRSIINIAFRPDSNKATIFTSSIPSLSLPSSTLDLITDASHEAITAYGPTQSTGLGAAAKSEPSHPDAESDTTTATISTLGGPRQQKTSATAKFNSASTVGPRAGFQGHSSSTTPTTTPHQNLYITASPRATDQSHWTAKKDISSNTKTGVKPLPEEDQKLKNPKNDRKSDQAPFPDKKTKQDQKQKLPFFKPANNPERVNISKSNPKTPPNILPTDQKLKSNLTPKHNQDHRPDQNKSPLQKPKPHQKPGSPVRIPISHRKPQTGNATSSDKHPLINQKQKPSLYNPTTDQSKPANSPEGEQIPQPDQRTLPDILPTDRIWKNNLTTKGNQSRRPDQNKSPLQKPKSHQKHGTPVRTPTSHYRPKTVNATISDKHPLINQKQKPSLNKPTTDQFKPAHDPEQDQTSKPDQRTLPDILPTDQSLKNNPTTKGDQDHRADQNKSPLQKPKSHQTPVVPVQRPTSHQKPQTVNTTNSDKHPLIHQKQNPSLYNPTTDQSKPANDPEQEQIPKPDRRTPSDILPTDQNLKNNPTARQDQDQTLDQNKSPLQTPKSHQKPATPGNPISHRKPETANATHSDQHPLTNQKQNASLYNVTTDQLRPPNDPERHQTSKHDQRSLSDLLPSDQTLKNNPILKGDQDRRPDQNKSPLQKPKPHQKPMTPVRTPTSHQRPETVNATSSGKYPLINQKHKPSMYNPTTDQSKPANNPEREQISKPDQRIPSDVLPTDQNQKNNPTTKGENKLPTQKPKSHDAPVVPVQRPASHQRPETVNATHSDKHPLITQNQNPSHYKPPTDQSKPAKNTQVDEISKPDQRTLSDIVPSDKNLKSNPLPKHDQDHTSDQQPDQLNKLPIEKPNSGSVAPVQRPTSLQNVHATYSDKYLVIEPAQESDGTPVINQNSKLEEKLVYPVKMEPAEQEQKPERKPNGEEETQPDQNVELNQYPKSVQDPESERNETESFTPKPNQKPLTESKEKSDASPSFEPKSNEDSTPGQKITPDRDNTPPDQKPKPSLKIPKMNQKPKPGLGPKPNQKHPRPVTEIKTKPNVHRKTDQAPQTNQSLNTPRPGQIPDLNAKSVPGAGPEAKPNKTPKPRNPPRYRPPVKPAVKPGATPIQRPRPAVQPKPNAKTKTHLNPTQISWTTSDDVQNSQTDMPPTAGPAKQITEVTHSPRDTEFSPSMRKTITLAPKTSNSLETGASPHLHTLPEDFTTSPNSRSMSDLRPQTASQSPSIPVTTRPNKIIRKILPSVIPSTRPGPTKPNLTPKSEPSLQAEIIHNVETTAPAGPVPPPSSQTTSRLSPDFRSTTPATSGPEPPAAEASTPSTRELRVKINQVAAFLNNSLNPNGRPPHRHPKEKPEDTQGGSRPDKTDSKLPTPTPSKVVYRDCSDHLLRGEAQSGVYLVTPDPRGGSFPVFCDMEREGGGWTVLQRRRDGSVSFNRTWAEYQTGFGQLDGGEFWLGNDLIHLLTRDRDMALRVELEDFEGVAEFAQYEQFRVASERLRYRLTVGGYWGTAGDALRFNKRYDHNHRAFTTPDRDHDRYPSGNCGVYYSSGWWFDACMAANLNGRYYEGRYKGVRDGIFWGTWHNISTEYYPTNDRQSFKSVRMMVRPKGFAP</sequence>
<feature type="compositionally biased region" description="Basic and acidic residues" evidence="5">
    <location>
        <begin position="913"/>
        <end position="922"/>
    </location>
</feature>
<dbReference type="NCBIfam" id="NF040941">
    <property type="entry name" value="GGGWT_bact"/>
    <property type="match status" value="1"/>
</dbReference>
<feature type="compositionally biased region" description="Basic and acidic residues" evidence="5">
    <location>
        <begin position="1112"/>
        <end position="1124"/>
    </location>
</feature>
<reference evidence="8 9" key="1">
    <citation type="submission" date="2018-03" db="EMBL/GenBank/DDBJ databases">
        <title>Finding Nemo's genes: A chromosome-scale reference assembly of the genome of the orange clownfish Amphiprion percula.</title>
        <authorList>
            <person name="Lehmann R."/>
        </authorList>
    </citation>
    <scope>NUCLEOTIDE SEQUENCE</scope>
</reference>
<dbReference type="GeneTree" id="ENSGT00940000157946"/>
<organism evidence="8 9">
    <name type="scientific">Amphiprion percula</name>
    <name type="common">Orange clownfish</name>
    <name type="synonym">Lutjanus percula</name>
    <dbReference type="NCBI Taxonomy" id="161767"/>
    <lineage>
        <taxon>Eukaryota</taxon>
        <taxon>Metazoa</taxon>
        <taxon>Chordata</taxon>
        <taxon>Craniata</taxon>
        <taxon>Vertebrata</taxon>
        <taxon>Euteleostomi</taxon>
        <taxon>Actinopterygii</taxon>
        <taxon>Neopterygii</taxon>
        <taxon>Teleostei</taxon>
        <taxon>Neoteleostei</taxon>
        <taxon>Acanthomorphata</taxon>
        <taxon>Ovalentaria</taxon>
        <taxon>Pomacentridae</taxon>
        <taxon>Amphiprion</taxon>
    </lineage>
</organism>
<keyword evidence="3" id="KW-1015">Disulfide bond</keyword>
<feature type="region of interest" description="Disordered" evidence="5">
    <location>
        <begin position="110"/>
        <end position="129"/>
    </location>
</feature>
<feature type="compositionally biased region" description="Polar residues" evidence="5">
    <location>
        <begin position="526"/>
        <end position="543"/>
    </location>
</feature>
<feature type="compositionally biased region" description="Polar residues" evidence="5">
    <location>
        <begin position="1099"/>
        <end position="1109"/>
    </location>
</feature>
<dbReference type="Proteomes" id="UP000265080">
    <property type="component" value="Chromosome 4"/>
</dbReference>
<dbReference type="InterPro" id="IPR037579">
    <property type="entry name" value="FIB_ANG-like"/>
</dbReference>
<evidence type="ECO:0000256" key="4">
    <source>
        <dbReference type="ARBA" id="ARBA00023180"/>
    </source>
</evidence>
<feature type="compositionally biased region" description="Polar residues" evidence="5">
    <location>
        <begin position="1336"/>
        <end position="1347"/>
    </location>
</feature>
<dbReference type="OMA" id="QERPDQM"/>
<feature type="compositionally biased region" description="Low complexity" evidence="5">
    <location>
        <begin position="516"/>
        <end position="525"/>
    </location>
</feature>
<feature type="compositionally biased region" description="Polar residues" evidence="5">
    <location>
        <begin position="977"/>
        <end position="1003"/>
    </location>
</feature>
<dbReference type="FunFam" id="3.90.215.10:FF:000001">
    <property type="entry name" value="Tenascin isoform 1"/>
    <property type="match status" value="1"/>
</dbReference>
<evidence type="ECO:0000259" key="7">
    <source>
        <dbReference type="PROSITE" id="PS51406"/>
    </source>
</evidence>
<feature type="chain" id="PRO_5018047621" description="Fibrinogen C-terminal domain-containing protein" evidence="6">
    <location>
        <begin position="25"/>
        <end position="2014"/>
    </location>
</feature>
<comment type="subcellular location">
    <subcellularLocation>
        <location evidence="1">Secreted</location>
    </subcellularLocation>
</comment>
<dbReference type="InterPro" id="IPR020837">
    <property type="entry name" value="Fibrinogen_CS"/>
</dbReference>
<feature type="compositionally biased region" description="Polar residues" evidence="5">
    <location>
        <begin position="826"/>
        <end position="837"/>
    </location>
</feature>
<dbReference type="PROSITE" id="PS00514">
    <property type="entry name" value="FIBRINOGEN_C_1"/>
    <property type="match status" value="1"/>
</dbReference>
<feature type="compositionally biased region" description="Polar residues" evidence="5">
    <location>
        <begin position="1455"/>
        <end position="1467"/>
    </location>
</feature>
<feature type="compositionally biased region" description="Basic and acidic residues" evidence="5">
    <location>
        <begin position="265"/>
        <end position="278"/>
    </location>
</feature>
<protein>
    <recommendedName>
        <fullName evidence="7">Fibrinogen C-terminal domain-containing protein</fullName>
    </recommendedName>
</protein>
<feature type="region of interest" description="Disordered" evidence="5">
    <location>
        <begin position="1739"/>
        <end position="1781"/>
    </location>
</feature>
<feature type="domain" description="Fibrinogen C-terminal" evidence="7">
    <location>
        <begin position="1777"/>
        <end position="2011"/>
    </location>
</feature>
<keyword evidence="9" id="KW-1185">Reference proteome</keyword>
<feature type="compositionally biased region" description="Basic and acidic residues" evidence="5">
    <location>
        <begin position="1008"/>
        <end position="1022"/>
    </location>
</feature>
<accession>A0A3P8S5Y7</accession>
<dbReference type="PANTHER" id="PTHR47221">
    <property type="entry name" value="FIBRINOGEN ALPHA CHAIN"/>
    <property type="match status" value="1"/>
</dbReference>
<feature type="compositionally biased region" description="Polar residues" evidence="5">
    <location>
        <begin position="928"/>
        <end position="957"/>
    </location>
</feature>
<dbReference type="GO" id="GO:0070527">
    <property type="term" value="P:platelet aggregation"/>
    <property type="evidence" value="ECO:0007669"/>
    <property type="project" value="TreeGrafter"/>
</dbReference>
<dbReference type="CDD" id="cd00087">
    <property type="entry name" value="FReD"/>
    <property type="match status" value="1"/>
</dbReference>